<keyword evidence="2" id="KW-1185">Reference proteome</keyword>
<accession>A0ABM1VHB7</accession>
<dbReference type="InterPro" id="IPR044861">
    <property type="entry name" value="IPNS-like_FE2OG_OXY"/>
</dbReference>
<gene>
    <name evidence="3" type="primary">LOC114078454</name>
</gene>
<dbReference type="Pfam" id="PF03171">
    <property type="entry name" value="2OG-FeII_Oxy"/>
    <property type="match status" value="1"/>
</dbReference>
<name>A0ABM1VHB7_SOLPN</name>
<evidence type="ECO:0000313" key="2">
    <source>
        <dbReference type="Proteomes" id="UP000694930"/>
    </source>
</evidence>
<evidence type="ECO:0000259" key="1">
    <source>
        <dbReference type="Pfam" id="PF03171"/>
    </source>
</evidence>
<evidence type="ECO:0000313" key="3">
    <source>
        <dbReference type="RefSeq" id="XP_027775135.1"/>
    </source>
</evidence>
<dbReference type="GeneID" id="114078454"/>
<dbReference type="InterPro" id="IPR027443">
    <property type="entry name" value="IPNS-like_sf"/>
</dbReference>
<sequence length="211" mass="24342">MAPEIEEEHVETLSMNGNKCKSRISYDLRKNSLHLSMMISEMKFKTFHNTMIEYMEEMDKLGMIIMEILAHGLGLAYDFFSKNFEEKEATIFRISRYPPCPLAEKIVGIGIYSDSQSLTILYQHQQVWTNGRLKSVIHRAVVNKEKQRLSMAYFMNPTSSATIECPPQLIDSVSNPRKYVPFTWGELQHLLLTTRRVRGKAVAINNFLISS</sequence>
<dbReference type="Gene3D" id="2.60.120.330">
    <property type="entry name" value="B-lactam Antibiotic, Isopenicillin N Synthase, Chain"/>
    <property type="match status" value="2"/>
</dbReference>
<protein>
    <submittedName>
        <fullName evidence="3">Gibberellin 20 oxidase 3-like</fullName>
    </submittedName>
</protein>
<dbReference type="PANTHER" id="PTHR47990">
    <property type="entry name" value="2-OXOGLUTARATE (2OG) AND FE(II)-DEPENDENT OXYGENASE SUPERFAMILY PROTEIN-RELATED"/>
    <property type="match status" value="1"/>
</dbReference>
<dbReference type="SUPFAM" id="SSF51197">
    <property type="entry name" value="Clavaminate synthase-like"/>
    <property type="match status" value="1"/>
</dbReference>
<reference evidence="3" key="2">
    <citation type="submission" date="2025-08" db="UniProtKB">
        <authorList>
            <consortium name="RefSeq"/>
        </authorList>
    </citation>
    <scope>IDENTIFICATION</scope>
</reference>
<dbReference type="InterPro" id="IPR050231">
    <property type="entry name" value="Iron_ascorbate_oxido_reductase"/>
</dbReference>
<feature type="domain" description="Isopenicillin N synthase-like Fe(2+) 2OG dioxygenase" evidence="1">
    <location>
        <begin position="126"/>
        <end position="157"/>
    </location>
</feature>
<dbReference type="Proteomes" id="UP000694930">
    <property type="component" value="Chromosome 8"/>
</dbReference>
<reference evidence="2" key="1">
    <citation type="journal article" date="2014" name="Nat. Genet.">
        <title>The genome of the stress-tolerant wild tomato species Solanum pennellii.</title>
        <authorList>
            <person name="Bolger A."/>
            <person name="Scossa F."/>
            <person name="Bolger M.E."/>
            <person name="Lanz C."/>
            <person name="Maumus F."/>
            <person name="Tohge T."/>
            <person name="Quesneville H."/>
            <person name="Alseekh S."/>
            <person name="Sorensen I."/>
            <person name="Lichtenstein G."/>
            <person name="Fich E.A."/>
            <person name="Conte M."/>
            <person name="Keller H."/>
            <person name="Schneeberger K."/>
            <person name="Schwacke R."/>
            <person name="Ofner I."/>
            <person name="Vrebalov J."/>
            <person name="Xu Y."/>
            <person name="Osorio S."/>
            <person name="Aflitos S.A."/>
            <person name="Schijlen E."/>
            <person name="Jimenez-Gomez J.M."/>
            <person name="Ryngajllo M."/>
            <person name="Kimura S."/>
            <person name="Kumar R."/>
            <person name="Koenig D."/>
            <person name="Headland L.R."/>
            <person name="Maloof J.N."/>
            <person name="Sinha N."/>
            <person name="van Ham R.C."/>
            <person name="Lankhorst R.K."/>
            <person name="Mao L."/>
            <person name="Vogel A."/>
            <person name="Arsova B."/>
            <person name="Panstruga R."/>
            <person name="Fei Z."/>
            <person name="Rose J.K."/>
            <person name="Zamir D."/>
            <person name="Carrari F."/>
            <person name="Giovannoni J.J."/>
            <person name="Weigel D."/>
            <person name="Usadel B."/>
            <person name="Fernie A.R."/>
        </authorList>
    </citation>
    <scope>NUCLEOTIDE SEQUENCE [LARGE SCALE GENOMIC DNA]</scope>
    <source>
        <strain evidence="2">cv. LA0716</strain>
    </source>
</reference>
<proteinExistence type="predicted"/>
<organism evidence="2 3">
    <name type="scientific">Solanum pennellii</name>
    <name type="common">Tomato</name>
    <name type="synonym">Lycopersicon pennellii</name>
    <dbReference type="NCBI Taxonomy" id="28526"/>
    <lineage>
        <taxon>Eukaryota</taxon>
        <taxon>Viridiplantae</taxon>
        <taxon>Streptophyta</taxon>
        <taxon>Embryophyta</taxon>
        <taxon>Tracheophyta</taxon>
        <taxon>Spermatophyta</taxon>
        <taxon>Magnoliopsida</taxon>
        <taxon>eudicotyledons</taxon>
        <taxon>Gunneridae</taxon>
        <taxon>Pentapetalae</taxon>
        <taxon>asterids</taxon>
        <taxon>lamiids</taxon>
        <taxon>Solanales</taxon>
        <taxon>Solanaceae</taxon>
        <taxon>Solanoideae</taxon>
        <taxon>Solaneae</taxon>
        <taxon>Solanum</taxon>
        <taxon>Solanum subgen. Lycopersicon</taxon>
    </lineage>
</organism>
<dbReference type="RefSeq" id="XP_027775135.1">
    <property type="nucleotide sequence ID" value="XM_027919334.1"/>
</dbReference>